<dbReference type="AlphaFoldDB" id="A0A0M3I299"/>
<feature type="region of interest" description="Disordered" evidence="1">
    <location>
        <begin position="1"/>
        <end position="21"/>
    </location>
</feature>
<accession>A0A0M3I299</accession>
<protein>
    <submittedName>
        <fullName evidence="4">RING-type domain-containing protein</fullName>
    </submittedName>
</protein>
<evidence type="ECO:0000256" key="1">
    <source>
        <dbReference type="SAM" id="MobiDB-lite"/>
    </source>
</evidence>
<sequence>MKVFTVGLDEKPPIKEPSTPESVTVVPPPVITVEKKKGSYKGYMMCVLTVFFILLFGVVLSEIAYNRARDENYLRLRWAELKQRMAMSMGWGCESCMNNMISNQQAMMQPIYKPRALEQTDALTRIEAAPIVATSVETTTSEPTTTTTLAPEESANNNAPKIQSESAVDPRFEFLRQILTKIREQAENAGIDGTMQISLIRVDPMEERQEIPSFMDGFGEVRPPIATAAFGFSPLRNVFGPWPLEDYYNDNDDSQPFVFKEIPSFMDGFGEVRPPIATAAFGFSPLRNVFGPWPLEDYYNDNDDSRQVPDFIPNRRPNMMGPPMIASPMASPVMMGPPIMGPPPAVMSPMMLMGNQLPNRPDQALQIISDDRIMQNIPQAPVVPPQPAPDMDAQPWRNAFGMGPQAQQQLPIAANQWQNGIQANPQTNNGPWMDMDRWQASLQRNNEWNIQKSNLLDNLDERMSQAVSHIQQEGPSSWNNEYQWGINGNQQPQQPAAAIFIRQPFNMASVQTQQPQQQQPIFFPQQILGNENQMPMPAGPAQFPNPQQQNAEYHPQQQQQFPPQVPHIPTIPQVLPVVQQTQPVMTAITVDQPRVMPQITNTWPRTDAIAAAGGEFPQVPMRPIGDGNNVEAPVQDSPKMPIVDNMPFMPPQRKIPFQAENFPTGPLSEATQREQPAIINPIFFQVDEPRHLDDSSDIINV</sequence>
<feature type="transmembrane region" description="Helical" evidence="2">
    <location>
        <begin position="43"/>
        <end position="65"/>
    </location>
</feature>
<proteinExistence type="predicted"/>
<dbReference type="Proteomes" id="UP000036681">
    <property type="component" value="Unplaced"/>
</dbReference>
<name>A0A0M3I299_ASCLU</name>
<keyword evidence="2" id="KW-0812">Transmembrane</keyword>
<dbReference type="WBParaSite" id="ALUE_0001057301-mRNA-1">
    <property type="protein sequence ID" value="ALUE_0001057301-mRNA-1"/>
    <property type="gene ID" value="ALUE_0001057301"/>
</dbReference>
<evidence type="ECO:0000313" key="3">
    <source>
        <dbReference type="Proteomes" id="UP000036681"/>
    </source>
</evidence>
<evidence type="ECO:0000313" key="4">
    <source>
        <dbReference type="WBParaSite" id="ALUE_0001057301-mRNA-1"/>
    </source>
</evidence>
<feature type="region of interest" description="Disordered" evidence="1">
    <location>
        <begin position="136"/>
        <end position="163"/>
    </location>
</feature>
<keyword evidence="2" id="KW-1133">Transmembrane helix</keyword>
<keyword evidence="3" id="KW-1185">Reference proteome</keyword>
<feature type="compositionally biased region" description="Low complexity" evidence="1">
    <location>
        <begin position="136"/>
        <end position="155"/>
    </location>
</feature>
<organism evidence="3 4">
    <name type="scientific">Ascaris lumbricoides</name>
    <name type="common">Giant roundworm</name>
    <dbReference type="NCBI Taxonomy" id="6252"/>
    <lineage>
        <taxon>Eukaryota</taxon>
        <taxon>Metazoa</taxon>
        <taxon>Ecdysozoa</taxon>
        <taxon>Nematoda</taxon>
        <taxon>Chromadorea</taxon>
        <taxon>Rhabditida</taxon>
        <taxon>Spirurina</taxon>
        <taxon>Ascaridomorpha</taxon>
        <taxon>Ascaridoidea</taxon>
        <taxon>Ascarididae</taxon>
        <taxon>Ascaris</taxon>
    </lineage>
</organism>
<evidence type="ECO:0000256" key="2">
    <source>
        <dbReference type="SAM" id="Phobius"/>
    </source>
</evidence>
<reference evidence="4" key="1">
    <citation type="submission" date="2016-05" db="UniProtKB">
        <authorList>
            <consortium name="WormBaseParasite"/>
        </authorList>
    </citation>
    <scope>IDENTIFICATION</scope>
</reference>
<keyword evidence="2" id="KW-0472">Membrane</keyword>